<name>A0AAN9GFF8_9CAEN</name>
<evidence type="ECO:0000256" key="1">
    <source>
        <dbReference type="SAM" id="SignalP"/>
    </source>
</evidence>
<gene>
    <name evidence="2" type="ORF">V1264_019496</name>
</gene>
<evidence type="ECO:0000313" key="2">
    <source>
        <dbReference type="EMBL" id="KAK7104840.1"/>
    </source>
</evidence>
<keyword evidence="3" id="KW-1185">Reference proteome</keyword>
<evidence type="ECO:0000313" key="3">
    <source>
        <dbReference type="Proteomes" id="UP001374579"/>
    </source>
</evidence>
<proteinExistence type="predicted"/>
<dbReference type="Proteomes" id="UP001374579">
    <property type="component" value="Unassembled WGS sequence"/>
</dbReference>
<reference evidence="2 3" key="1">
    <citation type="submission" date="2024-02" db="EMBL/GenBank/DDBJ databases">
        <title>Chromosome-scale genome assembly of the rough periwinkle Littorina saxatilis.</title>
        <authorList>
            <person name="De Jode A."/>
            <person name="Faria R."/>
            <person name="Formenti G."/>
            <person name="Sims Y."/>
            <person name="Smith T.P."/>
            <person name="Tracey A."/>
            <person name="Wood J.M.D."/>
            <person name="Zagrodzka Z.B."/>
            <person name="Johannesson K."/>
            <person name="Butlin R.K."/>
            <person name="Leder E.H."/>
        </authorList>
    </citation>
    <scope>NUCLEOTIDE SEQUENCE [LARGE SCALE GENOMIC DNA]</scope>
    <source>
        <strain evidence="2">Snail1</strain>
        <tissue evidence="2">Muscle</tissue>
    </source>
</reference>
<dbReference type="AlphaFoldDB" id="A0AAN9GFF8"/>
<protein>
    <submittedName>
        <fullName evidence="2">Uncharacterized protein</fullName>
    </submittedName>
</protein>
<comment type="caution">
    <text evidence="2">The sequence shown here is derived from an EMBL/GenBank/DDBJ whole genome shotgun (WGS) entry which is preliminary data.</text>
</comment>
<feature type="signal peptide" evidence="1">
    <location>
        <begin position="1"/>
        <end position="24"/>
    </location>
</feature>
<feature type="chain" id="PRO_5043018193" evidence="1">
    <location>
        <begin position="25"/>
        <end position="106"/>
    </location>
</feature>
<organism evidence="2 3">
    <name type="scientific">Littorina saxatilis</name>
    <dbReference type="NCBI Taxonomy" id="31220"/>
    <lineage>
        <taxon>Eukaryota</taxon>
        <taxon>Metazoa</taxon>
        <taxon>Spiralia</taxon>
        <taxon>Lophotrochozoa</taxon>
        <taxon>Mollusca</taxon>
        <taxon>Gastropoda</taxon>
        <taxon>Caenogastropoda</taxon>
        <taxon>Littorinimorpha</taxon>
        <taxon>Littorinoidea</taxon>
        <taxon>Littorinidae</taxon>
        <taxon>Littorina</taxon>
    </lineage>
</organism>
<accession>A0AAN9GFF8</accession>
<dbReference type="EMBL" id="JBAMIC010000008">
    <property type="protein sequence ID" value="KAK7104840.1"/>
    <property type="molecule type" value="Genomic_DNA"/>
</dbReference>
<sequence length="106" mass="12608">MVRFSTACLLLVIIVLADITAGLAKGGKHCPKKRIKFDRRIRHCYHPLTENHDSTNQEYCGDYQRILRCVTRLVDRCQQRHWMRHKILDMDKRVAQLTRMINKTCR</sequence>
<keyword evidence="1" id="KW-0732">Signal</keyword>